<evidence type="ECO:0000259" key="1">
    <source>
        <dbReference type="Pfam" id="PF06985"/>
    </source>
</evidence>
<organism evidence="2 3">
    <name type="scientific">Pholiota conissans</name>
    <dbReference type="NCBI Taxonomy" id="109636"/>
    <lineage>
        <taxon>Eukaryota</taxon>
        <taxon>Fungi</taxon>
        <taxon>Dikarya</taxon>
        <taxon>Basidiomycota</taxon>
        <taxon>Agaricomycotina</taxon>
        <taxon>Agaricomycetes</taxon>
        <taxon>Agaricomycetidae</taxon>
        <taxon>Agaricales</taxon>
        <taxon>Agaricineae</taxon>
        <taxon>Strophariaceae</taxon>
        <taxon>Pholiota</taxon>
    </lineage>
</organism>
<dbReference type="Pfam" id="PF06985">
    <property type="entry name" value="HET"/>
    <property type="match status" value="1"/>
</dbReference>
<dbReference type="PANTHER" id="PTHR10622:SF12">
    <property type="entry name" value="HET DOMAIN-CONTAINING PROTEIN"/>
    <property type="match status" value="1"/>
</dbReference>
<proteinExistence type="predicted"/>
<gene>
    <name evidence="2" type="ORF">BDN70DRAFT_845731</name>
</gene>
<comment type="caution">
    <text evidence="2">The sequence shown here is derived from an EMBL/GenBank/DDBJ whole genome shotgun (WGS) entry which is preliminary data.</text>
</comment>
<dbReference type="AlphaFoldDB" id="A0A9P5YK08"/>
<feature type="domain" description="Heterokaryon incompatibility" evidence="1">
    <location>
        <begin position="86"/>
        <end position="178"/>
    </location>
</feature>
<evidence type="ECO:0000313" key="2">
    <source>
        <dbReference type="EMBL" id="KAF9470704.1"/>
    </source>
</evidence>
<keyword evidence="3" id="KW-1185">Reference proteome</keyword>
<dbReference type="EMBL" id="MU155873">
    <property type="protein sequence ID" value="KAF9470704.1"/>
    <property type="molecule type" value="Genomic_DNA"/>
</dbReference>
<feature type="non-terminal residue" evidence="2">
    <location>
        <position position="300"/>
    </location>
</feature>
<reference evidence="2" key="1">
    <citation type="submission" date="2020-11" db="EMBL/GenBank/DDBJ databases">
        <authorList>
            <consortium name="DOE Joint Genome Institute"/>
            <person name="Ahrendt S."/>
            <person name="Riley R."/>
            <person name="Andreopoulos W."/>
            <person name="Labutti K."/>
            <person name="Pangilinan J."/>
            <person name="Ruiz-Duenas F.J."/>
            <person name="Barrasa J.M."/>
            <person name="Sanchez-Garcia M."/>
            <person name="Camarero S."/>
            <person name="Miyauchi S."/>
            <person name="Serrano A."/>
            <person name="Linde D."/>
            <person name="Babiker R."/>
            <person name="Drula E."/>
            <person name="Ayuso-Fernandez I."/>
            <person name="Pacheco R."/>
            <person name="Padilla G."/>
            <person name="Ferreira P."/>
            <person name="Barriuso J."/>
            <person name="Kellner H."/>
            <person name="Castanera R."/>
            <person name="Alfaro M."/>
            <person name="Ramirez L."/>
            <person name="Pisabarro A.G."/>
            <person name="Kuo A."/>
            <person name="Tritt A."/>
            <person name="Lipzen A."/>
            <person name="He G."/>
            <person name="Yan M."/>
            <person name="Ng V."/>
            <person name="Cullen D."/>
            <person name="Martin F."/>
            <person name="Rosso M.-N."/>
            <person name="Henrissat B."/>
            <person name="Hibbett D."/>
            <person name="Martinez A.T."/>
            <person name="Grigoriev I.V."/>
        </authorList>
    </citation>
    <scope>NUCLEOTIDE SEQUENCE</scope>
    <source>
        <strain evidence="2">CIRM-BRFM 674</strain>
    </source>
</reference>
<name>A0A9P5YK08_9AGAR</name>
<dbReference type="Proteomes" id="UP000807469">
    <property type="component" value="Unassembled WGS sequence"/>
</dbReference>
<sequence length="300" mass="35043">MPRNVNEKRSAELQDLLSSLHERVFNRMPIRLLYFKKEDNSNLLKISLLDRAEIYSTLTEMLTRRYMCIPLDDISRLSLVYPMTQYAILSHTWLRSEPGEINYDSWSKKDLDMQHPGYRKLVQFSRAALENYNMSLGWMDTVCIDKSSSSELGESIRSMYKWYQHSSVCITYLAESSSVADMANDSWFTRGWTLQELLAPEILKFYDRNWNRLTSSDDDKLHEGVLDQIKAATSITKNELTARIISYIPISRRMQWAAKRHVTRDEDIAYSLMGIFEISMPIAYGEGERNAFARLLKEII</sequence>
<accession>A0A9P5YK08</accession>
<dbReference type="PANTHER" id="PTHR10622">
    <property type="entry name" value="HET DOMAIN-CONTAINING PROTEIN"/>
    <property type="match status" value="1"/>
</dbReference>
<dbReference type="InterPro" id="IPR010730">
    <property type="entry name" value="HET"/>
</dbReference>
<protein>
    <recommendedName>
        <fullName evidence="1">Heterokaryon incompatibility domain-containing protein</fullName>
    </recommendedName>
</protein>
<evidence type="ECO:0000313" key="3">
    <source>
        <dbReference type="Proteomes" id="UP000807469"/>
    </source>
</evidence>